<evidence type="ECO:0000256" key="1">
    <source>
        <dbReference type="SAM" id="Phobius"/>
    </source>
</evidence>
<gene>
    <name evidence="2" type="ordered locus">Rmar_1230</name>
</gene>
<dbReference type="STRING" id="518766.Rmar_1230"/>
<evidence type="ECO:0000313" key="3">
    <source>
        <dbReference type="Proteomes" id="UP000002221"/>
    </source>
</evidence>
<proteinExistence type="predicted"/>
<keyword evidence="3" id="KW-1185">Reference proteome</keyword>
<sequence>MDAVFFSRFHPAQTPDLRAFRTALVRPLATCLLALAVVLLVRALQTQPLGLWLSLGLPLAVLVALGWTGYWMQQTPAELHLYADTVVLRSIWDVLTGRWPPPRRLLGVRRDYDRTHLFFEDMLYTLRDTDWPEAERLVARLRDRHSSPGN</sequence>
<evidence type="ECO:0000313" key="2">
    <source>
        <dbReference type="EMBL" id="ACY48120.1"/>
    </source>
</evidence>
<feature type="transmembrane region" description="Helical" evidence="1">
    <location>
        <begin position="51"/>
        <end position="72"/>
    </location>
</feature>
<name>D0MI12_RHOM4</name>
<accession>D0MI12</accession>
<dbReference type="HOGENOM" id="CLU_1739112_0_0_10"/>
<dbReference type="Proteomes" id="UP000002221">
    <property type="component" value="Chromosome"/>
</dbReference>
<reference evidence="2 3" key="1">
    <citation type="journal article" date="2009" name="Stand. Genomic Sci.">
        <title>Complete genome sequence of Rhodothermus marinus type strain (R-10).</title>
        <authorList>
            <person name="Nolan M."/>
            <person name="Tindall B.J."/>
            <person name="Pomrenke H."/>
            <person name="Lapidus A."/>
            <person name="Copeland A."/>
            <person name="Glavina Del Rio T."/>
            <person name="Lucas S."/>
            <person name="Chen F."/>
            <person name="Tice H."/>
            <person name="Cheng J.F."/>
            <person name="Saunders E."/>
            <person name="Han C."/>
            <person name="Bruce D."/>
            <person name="Goodwin L."/>
            <person name="Chain P."/>
            <person name="Pitluck S."/>
            <person name="Ovchinikova G."/>
            <person name="Pati A."/>
            <person name="Ivanova N."/>
            <person name="Mavromatis K."/>
            <person name="Chen A."/>
            <person name="Palaniappan K."/>
            <person name="Land M."/>
            <person name="Hauser L."/>
            <person name="Chang Y.J."/>
            <person name="Jeffries C.D."/>
            <person name="Brettin T."/>
            <person name="Goker M."/>
            <person name="Bristow J."/>
            <person name="Eisen J.A."/>
            <person name="Markowitz V."/>
            <person name="Hugenholtz P."/>
            <person name="Kyrpides N.C."/>
            <person name="Klenk H.P."/>
            <person name="Detter J.C."/>
        </authorList>
    </citation>
    <scope>NUCLEOTIDE SEQUENCE [LARGE SCALE GENOMIC DNA]</scope>
    <source>
        <strain evidence="3">ATCC 43812 / DSM 4252 / R-10</strain>
    </source>
</reference>
<dbReference type="RefSeq" id="WP_012843732.1">
    <property type="nucleotide sequence ID" value="NC_013501.1"/>
</dbReference>
<organism evidence="2 3">
    <name type="scientific">Rhodothermus marinus (strain ATCC 43812 / DSM 4252 / R-10)</name>
    <name type="common">Rhodothermus obamensis</name>
    <dbReference type="NCBI Taxonomy" id="518766"/>
    <lineage>
        <taxon>Bacteria</taxon>
        <taxon>Pseudomonadati</taxon>
        <taxon>Rhodothermota</taxon>
        <taxon>Rhodothermia</taxon>
        <taxon>Rhodothermales</taxon>
        <taxon>Rhodothermaceae</taxon>
        <taxon>Rhodothermus</taxon>
    </lineage>
</organism>
<keyword evidence="1" id="KW-0812">Transmembrane</keyword>
<protein>
    <submittedName>
        <fullName evidence="2">Uncharacterized protein</fullName>
    </submittedName>
</protein>
<dbReference type="AlphaFoldDB" id="D0MI12"/>
<dbReference type="EMBL" id="CP001807">
    <property type="protein sequence ID" value="ACY48120.1"/>
    <property type="molecule type" value="Genomic_DNA"/>
</dbReference>
<dbReference type="eggNOG" id="ENOG502ZZ7Q">
    <property type="taxonomic scope" value="Bacteria"/>
</dbReference>
<keyword evidence="1" id="KW-0472">Membrane</keyword>
<feature type="transmembrane region" description="Helical" evidence="1">
    <location>
        <begin position="24"/>
        <end position="44"/>
    </location>
</feature>
<keyword evidence="1" id="KW-1133">Transmembrane helix</keyword>
<dbReference type="KEGG" id="rmr:Rmar_1230"/>